<dbReference type="InterPro" id="IPR053315">
    <property type="entry name" value="Peptidase_C14A"/>
</dbReference>
<feature type="compositionally biased region" description="Basic and acidic residues" evidence="1">
    <location>
        <begin position="174"/>
        <end position="198"/>
    </location>
</feature>
<reference evidence="3 4" key="1">
    <citation type="submission" date="2022-04" db="EMBL/GenBank/DDBJ databases">
        <title>Chromosome-level reference genomes for two strains of Caenorhabditis briggsae: an improved platform for comparative genomics.</title>
        <authorList>
            <person name="Stevens L."/>
            <person name="Andersen E."/>
        </authorList>
    </citation>
    <scope>NUCLEOTIDE SEQUENCE [LARGE SCALE GENOMIC DNA]</scope>
    <source>
        <strain evidence="3">VX34</strain>
        <tissue evidence="3">Whole-organism</tissue>
    </source>
</reference>
<dbReference type="Proteomes" id="UP000829354">
    <property type="component" value="Chromosome V"/>
</dbReference>
<feature type="region of interest" description="Disordered" evidence="1">
    <location>
        <begin position="143"/>
        <end position="249"/>
    </location>
</feature>
<protein>
    <recommendedName>
        <fullName evidence="2">SPK domain-containing protein</fullName>
    </recommendedName>
</protein>
<evidence type="ECO:0000259" key="2">
    <source>
        <dbReference type="Pfam" id="PF04435"/>
    </source>
</evidence>
<dbReference type="AlphaFoldDB" id="A0AAE9F8K9"/>
<feature type="compositionally biased region" description="Low complexity" evidence="1">
    <location>
        <begin position="161"/>
        <end position="173"/>
    </location>
</feature>
<proteinExistence type="predicted"/>
<sequence>MRCQRYYEAFRYISENVKEYKNPESLALWRKECKNEMPDMRELSDFKRAIDRRLNRIASTLFAEGYTFLEKVHLVFIFSCPVSDEFVKIVQKAKCTIKLDREKRISYFRSKDGSVILSSDHKEEENFFKGTLLTAKRQRSLLFDPTNKSKEIRPSQPTDPEPTNDTNDNSNNPDSKESDAEDESVRNDSDSQDSEHSRIQNGPINGRVNDVERDEQEIDDVTVLKDERSFDRKPEKRPQNSWSSESAKRVKIEEWDEDFVAGPDVPKAQHSEESTMMDEDLLADATPKVLNNPEEPKIRVLLLANNIEITALYCDLEDVQKKASQAIEMIKMEEKEMTLNVADFNSFIDSMLKSIKRSKNRYSRQTEKFSPLKTVYRHIKLSLILPFGQEVTGEALKIVDKEIEELGESQDEVPLKTIRGNLEYLLNSSTGFWI</sequence>
<dbReference type="Pfam" id="PF04435">
    <property type="entry name" value="SPK"/>
    <property type="match status" value="1"/>
</dbReference>
<accession>A0AAE9F8K9</accession>
<evidence type="ECO:0000313" key="4">
    <source>
        <dbReference type="Proteomes" id="UP000829354"/>
    </source>
</evidence>
<gene>
    <name evidence="3" type="ORF">L5515_009342</name>
</gene>
<name>A0AAE9F8K9_CAEBR</name>
<evidence type="ECO:0000313" key="3">
    <source>
        <dbReference type="EMBL" id="UMM37625.1"/>
    </source>
</evidence>
<feature type="domain" description="SPK" evidence="2">
    <location>
        <begin position="11"/>
        <end position="115"/>
    </location>
</feature>
<dbReference type="PANTHER" id="PTHR23362:SF0">
    <property type="entry name" value="CALPONIN-HOMOLOGY (CH) DOMAIN-CONTAINING PROTEIN-RELATED"/>
    <property type="match status" value="1"/>
</dbReference>
<evidence type="ECO:0000256" key="1">
    <source>
        <dbReference type="SAM" id="MobiDB-lite"/>
    </source>
</evidence>
<dbReference type="InterPro" id="IPR006570">
    <property type="entry name" value="SPK_dom"/>
</dbReference>
<dbReference type="EMBL" id="CP092624">
    <property type="protein sequence ID" value="UMM37625.1"/>
    <property type="molecule type" value="Genomic_DNA"/>
</dbReference>
<dbReference type="PANTHER" id="PTHR23362">
    <property type="entry name" value="L-PLASTIN-RELATED"/>
    <property type="match status" value="1"/>
</dbReference>
<keyword evidence="4" id="KW-1185">Reference proteome</keyword>
<organism evidence="3 4">
    <name type="scientific">Caenorhabditis briggsae</name>
    <dbReference type="NCBI Taxonomy" id="6238"/>
    <lineage>
        <taxon>Eukaryota</taxon>
        <taxon>Metazoa</taxon>
        <taxon>Ecdysozoa</taxon>
        <taxon>Nematoda</taxon>
        <taxon>Chromadorea</taxon>
        <taxon>Rhabditida</taxon>
        <taxon>Rhabditina</taxon>
        <taxon>Rhabditomorpha</taxon>
        <taxon>Rhabditoidea</taxon>
        <taxon>Rhabditidae</taxon>
        <taxon>Peloderinae</taxon>
        <taxon>Caenorhabditis</taxon>
    </lineage>
</organism>
<feature type="compositionally biased region" description="Basic and acidic residues" evidence="1">
    <location>
        <begin position="222"/>
        <end position="238"/>
    </location>
</feature>